<dbReference type="RefSeq" id="WP_132690725.1">
    <property type="nucleotide sequence ID" value="NZ_SKBU01000015.1"/>
</dbReference>
<dbReference type="PROSITE" id="PS51482">
    <property type="entry name" value="DEGV"/>
    <property type="match status" value="1"/>
</dbReference>
<keyword evidence="1" id="KW-0446">Lipid-binding</keyword>
<keyword evidence="3" id="KW-1185">Reference proteome</keyword>
<proteinExistence type="predicted"/>
<dbReference type="InterPro" id="IPR050270">
    <property type="entry name" value="DegV_domain_contain"/>
</dbReference>
<dbReference type="Proteomes" id="UP000295244">
    <property type="component" value="Unassembled WGS sequence"/>
</dbReference>
<dbReference type="PANTHER" id="PTHR33434">
    <property type="entry name" value="DEGV DOMAIN-CONTAINING PROTEIN DR_1986-RELATED"/>
    <property type="match status" value="1"/>
</dbReference>
<dbReference type="EMBL" id="SKBU01000015">
    <property type="protein sequence ID" value="TCJ16663.1"/>
    <property type="molecule type" value="Genomic_DNA"/>
</dbReference>
<evidence type="ECO:0000256" key="1">
    <source>
        <dbReference type="ARBA" id="ARBA00023121"/>
    </source>
</evidence>
<gene>
    <name evidence="2" type="ORF">E0L93_07970</name>
</gene>
<dbReference type="InterPro" id="IPR043168">
    <property type="entry name" value="DegV_C"/>
</dbReference>
<dbReference type="NCBIfam" id="TIGR00762">
    <property type="entry name" value="DegV"/>
    <property type="match status" value="1"/>
</dbReference>
<dbReference type="InterPro" id="IPR003797">
    <property type="entry name" value="DegV"/>
</dbReference>
<reference evidence="2 3" key="1">
    <citation type="submission" date="2019-03" db="EMBL/GenBank/DDBJ databases">
        <title>Whole genome sequence of a novel Rubrobacter taiwanensis strain, isolated from Yellowstone National Park.</title>
        <authorList>
            <person name="Freed S."/>
            <person name="Ramaley R.F."/>
            <person name="Kyndt J.A."/>
        </authorList>
    </citation>
    <scope>NUCLEOTIDE SEQUENCE [LARGE SCALE GENOMIC DNA]</scope>
    <source>
        <strain evidence="2 3">Yellowstone</strain>
    </source>
</reference>
<comment type="caution">
    <text evidence="2">The sequence shown here is derived from an EMBL/GenBank/DDBJ whole genome shotgun (WGS) entry which is preliminary data.</text>
</comment>
<protein>
    <submittedName>
        <fullName evidence="2">DegV family protein</fullName>
    </submittedName>
</protein>
<dbReference type="OrthoDB" id="9760324at2"/>
<accession>A0A4R1BHF8</accession>
<dbReference type="SUPFAM" id="SSF82549">
    <property type="entry name" value="DAK1/DegV-like"/>
    <property type="match status" value="1"/>
</dbReference>
<dbReference type="GO" id="GO:0008289">
    <property type="term" value="F:lipid binding"/>
    <property type="evidence" value="ECO:0007669"/>
    <property type="project" value="UniProtKB-KW"/>
</dbReference>
<dbReference type="PANTHER" id="PTHR33434:SF2">
    <property type="entry name" value="FATTY ACID-BINDING PROTEIN TM_1468"/>
    <property type="match status" value="1"/>
</dbReference>
<dbReference type="Gene3D" id="3.30.1180.10">
    <property type="match status" value="1"/>
</dbReference>
<organism evidence="2 3">
    <name type="scientific">Rubrobacter taiwanensis</name>
    <dbReference type="NCBI Taxonomy" id="185139"/>
    <lineage>
        <taxon>Bacteria</taxon>
        <taxon>Bacillati</taxon>
        <taxon>Actinomycetota</taxon>
        <taxon>Rubrobacteria</taxon>
        <taxon>Rubrobacterales</taxon>
        <taxon>Rubrobacteraceae</taxon>
        <taxon>Rubrobacter</taxon>
    </lineage>
</organism>
<dbReference type="AlphaFoldDB" id="A0A4R1BHF8"/>
<name>A0A4R1BHF8_9ACTN</name>
<dbReference type="Pfam" id="PF02645">
    <property type="entry name" value="DegV"/>
    <property type="match status" value="1"/>
</dbReference>
<evidence type="ECO:0000313" key="3">
    <source>
        <dbReference type="Proteomes" id="UP000295244"/>
    </source>
</evidence>
<dbReference type="Gene3D" id="3.40.50.10170">
    <property type="match status" value="1"/>
</dbReference>
<evidence type="ECO:0000313" key="2">
    <source>
        <dbReference type="EMBL" id="TCJ16663.1"/>
    </source>
</evidence>
<sequence length="270" mass="29212">MTVAIVTDSTTSLPPEAAERPDVRVVPLIFHFGDEAYRDKVDMTLEEFYRKLRESPVMPRTSQPSAGAFAEAYEALSAYDDILVLTISGELSGTYNSATAAAGMVDRPVEVIDTRSAEIGSGLILLEALRAIDAGAEFPEVKQAAERAIERAQVYFAVSTLEYLEKNGRIGRAQRLLGTTLNIRPVLKLEDGVITPHKRARGRRRQLSAMLDELRSAVEQGRKVALADIAAPDELARLREAAGENLVFVAEVGGVIGSHVGPGAYGMAFI</sequence>